<protein>
    <submittedName>
        <fullName evidence="8">Gluconokinase</fullName>
    </submittedName>
</protein>
<organism evidence="7">
    <name type="scientific">Candidatus Enterococcus clewellii</name>
    <dbReference type="NCBI Taxonomy" id="1834193"/>
    <lineage>
        <taxon>Bacteria</taxon>
        <taxon>Bacillati</taxon>
        <taxon>Bacillota</taxon>
        <taxon>Bacilli</taxon>
        <taxon>Lactobacillales</taxon>
        <taxon>Enterococcaceae</taxon>
        <taxon>Enterococcus</taxon>
    </lineage>
</organism>
<dbReference type="SUPFAM" id="SSF53067">
    <property type="entry name" value="Actin-like ATPase domain"/>
    <property type="match status" value="2"/>
</dbReference>
<feature type="domain" description="Carbohydrate kinase FGGY N-terminal" evidence="5">
    <location>
        <begin position="7"/>
        <end position="240"/>
    </location>
</feature>
<dbReference type="GO" id="GO:0005975">
    <property type="term" value="P:carbohydrate metabolic process"/>
    <property type="evidence" value="ECO:0007669"/>
    <property type="project" value="InterPro"/>
</dbReference>
<keyword evidence="9" id="KW-1185">Reference proteome</keyword>
<dbReference type="OrthoDB" id="9805576at2"/>
<dbReference type="InterPro" id="IPR050406">
    <property type="entry name" value="FGGY_Carb_Kinase"/>
</dbReference>
<dbReference type="InterPro" id="IPR018485">
    <property type="entry name" value="FGGY_C"/>
</dbReference>
<reference evidence="8" key="3">
    <citation type="submission" date="2024-03" db="EMBL/GenBank/DDBJ databases">
        <title>The Genome Sequence of Enterococcus sp. DIV0242b.</title>
        <authorList>
            <consortium name="The Broad Institute Genomics Platform"/>
            <consortium name="The Broad Institute Microbial Omics Core"/>
            <consortium name="The Broad Institute Genomic Center for Infectious Diseases"/>
            <person name="Earl A."/>
            <person name="Manson A."/>
            <person name="Gilmore M."/>
            <person name="Schwartman J."/>
            <person name="Shea T."/>
            <person name="Abouelleil A."/>
            <person name="Cao P."/>
            <person name="Chapman S."/>
            <person name="Cusick C."/>
            <person name="Young S."/>
            <person name="Neafsey D."/>
            <person name="Nusbaum C."/>
            <person name="Birren B."/>
        </authorList>
    </citation>
    <scope>NUCLEOTIDE SEQUENCE</scope>
    <source>
        <strain evidence="8">9E7_DIV0242</strain>
    </source>
</reference>
<dbReference type="InterPro" id="IPR043129">
    <property type="entry name" value="ATPase_NBD"/>
</dbReference>
<feature type="domain" description="Carbohydrate kinase FGGY C-terminal" evidence="6">
    <location>
        <begin position="252"/>
        <end position="418"/>
    </location>
</feature>
<dbReference type="GO" id="GO:0016773">
    <property type="term" value="F:phosphotransferase activity, alcohol group as acceptor"/>
    <property type="evidence" value="ECO:0007669"/>
    <property type="project" value="InterPro"/>
</dbReference>
<dbReference type="CDD" id="cd07770">
    <property type="entry name" value="ASKHA_NBD_FGGY_GntK"/>
    <property type="match status" value="1"/>
</dbReference>
<dbReference type="Proteomes" id="UP000195141">
    <property type="component" value="Chromosome"/>
</dbReference>
<dbReference type="PIRSF" id="PIRSF000538">
    <property type="entry name" value="GlpK"/>
    <property type="match status" value="1"/>
</dbReference>
<dbReference type="PANTHER" id="PTHR43095:SF2">
    <property type="entry name" value="GLUCONOKINASE"/>
    <property type="match status" value="1"/>
</dbReference>
<evidence type="ECO:0000256" key="2">
    <source>
        <dbReference type="ARBA" id="ARBA00022679"/>
    </source>
</evidence>
<evidence type="ECO:0000313" key="7">
    <source>
        <dbReference type="EMBL" id="OTP15952.1"/>
    </source>
</evidence>
<keyword evidence="3 4" id="KW-0418">Kinase</keyword>
<dbReference type="InterPro" id="IPR018483">
    <property type="entry name" value="Carb_kinase_FGGY_CS"/>
</dbReference>
<accession>A0A242K6K9</accession>
<dbReference type="Pfam" id="PF02782">
    <property type="entry name" value="FGGY_C"/>
    <property type="match status" value="1"/>
</dbReference>
<dbReference type="GO" id="GO:0016301">
    <property type="term" value="F:kinase activity"/>
    <property type="evidence" value="ECO:0007669"/>
    <property type="project" value="UniProtKB-KW"/>
</dbReference>
<dbReference type="PROSITE" id="PS00445">
    <property type="entry name" value="FGGY_KINASES_2"/>
    <property type="match status" value="1"/>
</dbReference>
<dbReference type="Pfam" id="PF00370">
    <property type="entry name" value="FGGY_N"/>
    <property type="match status" value="1"/>
</dbReference>
<dbReference type="RefSeq" id="WP_086349228.1">
    <property type="nucleotide sequence ID" value="NZ_CP147247.1"/>
</dbReference>
<dbReference type="InterPro" id="IPR018484">
    <property type="entry name" value="FGGY_N"/>
</dbReference>
<evidence type="ECO:0000313" key="9">
    <source>
        <dbReference type="Proteomes" id="UP000195141"/>
    </source>
</evidence>
<evidence type="ECO:0000256" key="4">
    <source>
        <dbReference type="RuleBase" id="RU003733"/>
    </source>
</evidence>
<dbReference type="PANTHER" id="PTHR43095">
    <property type="entry name" value="SUGAR KINASE"/>
    <property type="match status" value="1"/>
</dbReference>
<dbReference type="EMBL" id="CP147247">
    <property type="protein sequence ID" value="WYJ92265.1"/>
    <property type="molecule type" value="Genomic_DNA"/>
</dbReference>
<comment type="similarity">
    <text evidence="1 4">Belongs to the FGGY kinase family.</text>
</comment>
<evidence type="ECO:0000256" key="3">
    <source>
        <dbReference type="ARBA" id="ARBA00022777"/>
    </source>
</evidence>
<dbReference type="Gene3D" id="3.30.420.40">
    <property type="match status" value="2"/>
</dbReference>
<dbReference type="InterPro" id="IPR000577">
    <property type="entry name" value="Carb_kinase_FGGY"/>
</dbReference>
<evidence type="ECO:0000256" key="1">
    <source>
        <dbReference type="ARBA" id="ARBA00009156"/>
    </source>
</evidence>
<evidence type="ECO:0000259" key="5">
    <source>
        <dbReference type="Pfam" id="PF00370"/>
    </source>
</evidence>
<evidence type="ECO:0000259" key="6">
    <source>
        <dbReference type="Pfam" id="PF02782"/>
    </source>
</evidence>
<reference evidence="7" key="1">
    <citation type="submission" date="2017-05" db="EMBL/GenBank/DDBJ databases">
        <title>The Genome Sequence of Enterococcus sp. 9E7_DIV0242.</title>
        <authorList>
            <consortium name="The Broad Institute Genomics Platform"/>
            <consortium name="The Broad Institute Genomic Center for Infectious Diseases"/>
            <person name="Earl A."/>
            <person name="Manson A."/>
            <person name="Schwartman J."/>
            <person name="Gilmore M."/>
            <person name="Abouelleil A."/>
            <person name="Cao P."/>
            <person name="Chapman S."/>
            <person name="Cusick C."/>
            <person name="Shea T."/>
            <person name="Young S."/>
            <person name="Neafsey D."/>
            <person name="Nusbaum C."/>
            <person name="Birren B."/>
        </authorList>
    </citation>
    <scope>NUCLEOTIDE SEQUENCE [LARGE SCALE GENOMIC DNA]</scope>
    <source>
        <strain evidence="7">9E7_DIV0242</strain>
    </source>
</reference>
<gene>
    <name evidence="7" type="ORF">A5888_002166</name>
    <name evidence="8" type="ORF">A5888_004038</name>
</gene>
<name>A0A242K6K9_9ENTE</name>
<keyword evidence="2 4" id="KW-0808">Transferase</keyword>
<reference evidence="8" key="2">
    <citation type="submission" date="2017-05" db="EMBL/GenBank/DDBJ databases">
        <authorList>
            <consortium name="The Broad Institute Genomics Platform"/>
            <consortium name="The Broad Institute Genomic Center for Infectious Diseases"/>
            <person name="Earl A."/>
            <person name="Manson A."/>
            <person name="Schwartman J."/>
            <person name="Gilmore M."/>
            <person name="Abouelleil A."/>
            <person name="Cao P."/>
            <person name="Chapman S."/>
            <person name="Cusick C."/>
            <person name="Shea T."/>
            <person name="Young S."/>
            <person name="Neafsey D."/>
            <person name="Nusbaum C."/>
            <person name="Birren B."/>
        </authorList>
    </citation>
    <scope>NUCLEOTIDE SEQUENCE</scope>
    <source>
        <strain evidence="8">9E7_DIV0242</strain>
    </source>
</reference>
<evidence type="ECO:0000313" key="8">
    <source>
        <dbReference type="EMBL" id="WYJ92265.1"/>
    </source>
</evidence>
<dbReference type="AlphaFoldDB" id="A0A242K6K9"/>
<sequence>MTTHTTLTIDVGTTAIKLFLYQGAQLIHRQEHRIKTYTEANGKVYQKPEELLETLHTVLLALNEETKRTIDFIALSTAMHSLLPVFDQGYGDILIWSDQQAASTIDTFRKTAFSSLVYEKTGTPIHYMSPFSKLLWIKETHPFPLPVKQWIGLKELIADYFTGEYILDYSTASATGLFNSSTLDWDDEILAFLAVNRTQLAQLVDTDAVLPIEEHRKQALGLNSHTQLLIGASDGCLAALAGYLNTGLHTSVTLGTSGAVRKLSTKRELDPNGKTFCYYLAENLWVCGGPTNNGGAVLEWVSNLFFDDSTTLFDQLGNVLSSTSPGANGLQFLPFINGERAPMWNPFVKGSYQGITMTHRRSEFIRAAVEGMILNLKMIMETVEISDEEVSINGGVFRHTELTQLTANILGKDCLLSAHNEPGFGLLGLQETDLKTSSTPSFKLIKKDNEQVQLYQSVYQHFIHSVITYENRHL</sequence>
<proteinExistence type="inferred from homology"/>
<dbReference type="EMBL" id="NGMM01000003">
    <property type="protein sequence ID" value="OTP15952.1"/>
    <property type="molecule type" value="Genomic_DNA"/>
</dbReference>